<dbReference type="NCBIfam" id="NF007113">
    <property type="entry name" value="PRK09562.1"/>
    <property type="match status" value="1"/>
</dbReference>
<evidence type="ECO:0000259" key="2">
    <source>
        <dbReference type="Pfam" id="PF00590"/>
    </source>
</evidence>
<dbReference type="InterPro" id="IPR004518">
    <property type="entry name" value="MazG-like_dom"/>
</dbReference>
<feature type="compositionally biased region" description="Basic and acidic residues" evidence="1">
    <location>
        <begin position="232"/>
        <end position="248"/>
    </location>
</feature>
<dbReference type="GO" id="GO:0006950">
    <property type="term" value="P:response to stress"/>
    <property type="evidence" value="ECO:0007669"/>
    <property type="project" value="UniProtKB-ARBA"/>
</dbReference>
<proteinExistence type="predicted"/>
<evidence type="ECO:0000313" key="5">
    <source>
        <dbReference type="Proteomes" id="UP001154312"/>
    </source>
</evidence>
<dbReference type="PIRSF" id="PIRSF002845">
    <property type="entry name" value="Ttrprl_mtas_MazG"/>
    <property type="match status" value="1"/>
</dbReference>
<dbReference type="FunFam" id="1.10.287.1080:FF:000001">
    <property type="entry name" value="Nucleoside triphosphate pyrophosphohydrolase"/>
    <property type="match status" value="1"/>
</dbReference>
<dbReference type="EMBL" id="JAKOAV010000006">
    <property type="protein sequence ID" value="MDF9407711.1"/>
    <property type="molecule type" value="Genomic_DNA"/>
</dbReference>
<dbReference type="GO" id="GO:0046076">
    <property type="term" value="P:dTTP catabolic process"/>
    <property type="evidence" value="ECO:0007669"/>
    <property type="project" value="TreeGrafter"/>
</dbReference>
<dbReference type="GO" id="GO:0008168">
    <property type="term" value="F:methyltransferase activity"/>
    <property type="evidence" value="ECO:0007669"/>
    <property type="project" value="InterPro"/>
</dbReference>
<dbReference type="Pfam" id="PF03819">
    <property type="entry name" value="MazG"/>
    <property type="match status" value="2"/>
</dbReference>
<dbReference type="CDD" id="cd11529">
    <property type="entry name" value="NTP-PPase_MazG_Cterm"/>
    <property type="match status" value="1"/>
</dbReference>
<dbReference type="SUPFAM" id="SSF101386">
    <property type="entry name" value="all-alpha NTP pyrophosphatases"/>
    <property type="match status" value="2"/>
</dbReference>
<dbReference type="GO" id="GO:0047429">
    <property type="term" value="F:nucleoside triphosphate diphosphatase activity"/>
    <property type="evidence" value="ECO:0007669"/>
    <property type="project" value="UniProtKB-EC"/>
</dbReference>
<dbReference type="GO" id="GO:0006203">
    <property type="term" value="P:dGTP catabolic process"/>
    <property type="evidence" value="ECO:0007669"/>
    <property type="project" value="TreeGrafter"/>
</dbReference>
<protein>
    <submittedName>
        <fullName evidence="4">Nucleoside triphosphate pyrophosphohydrolase</fullName>
        <ecNumber evidence="4">3.6.1.9</ecNumber>
    </submittedName>
</protein>
<evidence type="ECO:0000259" key="3">
    <source>
        <dbReference type="Pfam" id="PF03819"/>
    </source>
</evidence>
<keyword evidence="4" id="KW-0378">Hydrolase</keyword>
<dbReference type="InterPro" id="IPR024180">
    <property type="entry name" value="Tetrapyrrole_Mease/MazG_pred"/>
</dbReference>
<dbReference type="CDD" id="cd11528">
    <property type="entry name" value="NTP-PPase_MazG_Nterm"/>
    <property type="match status" value="1"/>
</dbReference>
<reference evidence="4" key="1">
    <citation type="submission" date="2022-02" db="EMBL/GenBank/DDBJ databases">
        <authorList>
            <person name="Leng L."/>
        </authorList>
    </citation>
    <scope>NUCLEOTIDE SEQUENCE</scope>
    <source>
        <strain evidence="4">JI</strain>
    </source>
</reference>
<dbReference type="InterPro" id="IPR048011">
    <property type="entry name" value="NTP-PPase_MazG-like_C"/>
</dbReference>
<sequence length="552" mass="61085">MPLQAGITITGLGPGAPGHITVSAWDALKASTCTFLRTSRHPVVSWLVKEGISFSTFDYLYEQSPGFEEVYAGICQAVIAAARREPVLYAVPGHPLVAEESVRLIVEAAERDDINICIQPALSFLDAVITALRLNPGAGFQVVDGLRIDNNMPLPARPAVVTQVYSRLVAADVKVSLLEYYPPGHLITVVRGAGIPGEERIENIPLSELDRLDWVDHLTSLYIPEVGSQRSEAGDQGKNETGTDDREGLYGQAVGDGEETGQNGGVEVIRVNEKTNTGSNNGRRTLNVSRRSCRFPLDPLVNLLARLRGKGGCPWDLEQDHLTLRPYLLEETYEVLEALNEEDMYKLCEELGDLLLQIVFHAQIASENRLFDMNDVVNGISEKITRRHPHVFGTATARNSYEVSLNWEKIKAGEKGRSKPASLLAGVSMALPALMRAVKLQKKAASVGFDWPDYRGAMEKYHEELDELKHAISTGDKKQVEKEMGDLLFSVVNLARLLDVEPESALASTSEKFVKRFCYIENKARCTGKELQKCSLSELDAWWEEAKKQEIK</sequence>
<dbReference type="SUPFAM" id="SSF53790">
    <property type="entry name" value="Tetrapyrrole methylase"/>
    <property type="match status" value="1"/>
</dbReference>
<dbReference type="CDD" id="cd11723">
    <property type="entry name" value="YabN_N_like"/>
    <property type="match status" value="1"/>
</dbReference>
<dbReference type="InterPro" id="IPR011551">
    <property type="entry name" value="NTP_PyrPHydrolase_MazG"/>
</dbReference>
<dbReference type="FunFam" id="1.10.287.1080:FF:000003">
    <property type="entry name" value="Nucleoside triphosphate pyrophosphohydrolase"/>
    <property type="match status" value="1"/>
</dbReference>
<gene>
    <name evidence="4" type="primary">mazG</name>
    <name evidence="4" type="ORF">L7E55_04945</name>
</gene>
<dbReference type="RefSeq" id="WP_277442949.1">
    <property type="nucleotide sequence ID" value="NZ_JAKOAV010000006.1"/>
</dbReference>
<keyword evidence="5" id="KW-1185">Reference proteome</keyword>
<dbReference type="GO" id="GO:0046047">
    <property type="term" value="P:TTP catabolic process"/>
    <property type="evidence" value="ECO:0007669"/>
    <property type="project" value="TreeGrafter"/>
</dbReference>
<feature type="domain" description="Tetrapyrrole methylase" evidence="2">
    <location>
        <begin position="7"/>
        <end position="209"/>
    </location>
</feature>
<dbReference type="GO" id="GO:0046052">
    <property type="term" value="P:UTP catabolic process"/>
    <property type="evidence" value="ECO:0007669"/>
    <property type="project" value="TreeGrafter"/>
</dbReference>
<evidence type="ECO:0000256" key="1">
    <source>
        <dbReference type="SAM" id="MobiDB-lite"/>
    </source>
</evidence>
<feature type="domain" description="NTP pyrophosphohydrolase MazG-like" evidence="3">
    <location>
        <begin position="319"/>
        <end position="392"/>
    </location>
</feature>
<feature type="region of interest" description="Disordered" evidence="1">
    <location>
        <begin position="226"/>
        <end position="265"/>
    </location>
</feature>
<dbReference type="Gene3D" id="1.10.287.1080">
    <property type="entry name" value="MazG-like"/>
    <property type="match status" value="2"/>
</dbReference>
<accession>A0A9X4H1M7</accession>
<dbReference type="InterPro" id="IPR035013">
    <property type="entry name" value="YabN_N"/>
</dbReference>
<name>A0A9X4H1M7_9FIRM</name>
<dbReference type="Gene3D" id="3.40.1010.10">
    <property type="entry name" value="Cobalt-precorrin-4 Transmethylase, Domain 1"/>
    <property type="match status" value="1"/>
</dbReference>
<dbReference type="GO" id="GO:0046061">
    <property type="term" value="P:dATP catabolic process"/>
    <property type="evidence" value="ECO:0007669"/>
    <property type="project" value="TreeGrafter"/>
</dbReference>
<comment type="caution">
    <text evidence="4">The sequence shown here is derived from an EMBL/GenBank/DDBJ whole genome shotgun (WGS) entry which is preliminary data.</text>
</comment>
<dbReference type="InterPro" id="IPR035996">
    <property type="entry name" value="4pyrrol_Methylase_sf"/>
</dbReference>
<dbReference type="GO" id="GO:0046081">
    <property type="term" value="P:dUTP catabolic process"/>
    <property type="evidence" value="ECO:0007669"/>
    <property type="project" value="TreeGrafter"/>
</dbReference>
<dbReference type="NCBIfam" id="TIGR00444">
    <property type="entry name" value="mazG"/>
    <property type="match status" value="1"/>
</dbReference>
<dbReference type="InterPro" id="IPR000878">
    <property type="entry name" value="4pyrrol_Mease"/>
</dbReference>
<dbReference type="Proteomes" id="UP001154312">
    <property type="component" value="Unassembled WGS sequence"/>
</dbReference>
<organism evidence="4 5">
    <name type="scientific">Pelotomaculum isophthalicicum JI</name>
    <dbReference type="NCBI Taxonomy" id="947010"/>
    <lineage>
        <taxon>Bacteria</taxon>
        <taxon>Bacillati</taxon>
        <taxon>Bacillota</taxon>
        <taxon>Clostridia</taxon>
        <taxon>Eubacteriales</taxon>
        <taxon>Desulfotomaculaceae</taxon>
        <taxon>Pelotomaculum</taxon>
    </lineage>
</organism>
<dbReference type="InterPro" id="IPR048015">
    <property type="entry name" value="NTP-PPase_MazG-like_N"/>
</dbReference>
<evidence type="ECO:0000313" key="4">
    <source>
        <dbReference type="EMBL" id="MDF9407711.1"/>
    </source>
</evidence>
<dbReference type="PANTHER" id="PTHR30522">
    <property type="entry name" value="NUCLEOSIDE TRIPHOSPHATE PYROPHOSPHOHYDROLASE"/>
    <property type="match status" value="1"/>
</dbReference>
<dbReference type="Pfam" id="PF00590">
    <property type="entry name" value="TP_methylase"/>
    <property type="match status" value="1"/>
</dbReference>
<dbReference type="AlphaFoldDB" id="A0A9X4H1M7"/>
<feature type="domain" description="NTP pyrophosphohydrolase MazG-like" evidence="3">
    <location>
        <begin position="461"/>
        <end position="516"/>
    </location>
</feature>
<dbReference type="InterPro" id="IPR014777">
    <property type="entry name" value="4pyrrole_Mease_sub1"/>
</dbReference>
<dbReference type="PANTHER" id="PTHR30522:SF0">
    <property type="entry name" value="NUCLEOSIDE TRIPHOSPHATE PYROPHOSPHOHYDROLASE"/>
    <property type="match status" value="1"/>
</dbReference>
<dbReference type="EC" id="3.6.1.9" evidence="4"/>